<dbReference type="GO" id="GO:0003964">
    <property type="term" value="F:RNA-directed DNA polymerase activity"/>
    <property type="evidence" value="ECO:0007669"/>
    <property type="project" value="UniProtKB-KW"/>
</dbReference>
<dbReference type="InterPro" id="IPR043502">
    <property type="entry name" value="DNA/RNA_pol_sf"/>
</dbReference>
<dbReference type="InterPro" id="IPR000477">
    <property type="entry name" value="RT_dom"/>
</dbReference>
<dbReference type="Pfam" id="PF13456">
    <property type="entry name" value="RVT_3"/>
    <property type="match status" value="1"/>
</dbReference>
<feature type="domain" description="Reverse transcriptase" evidence="9">
    <location>
        <begin position="188"/>
        <end position="367"/>
    </location>
</feature>
<dbReference type="CDD" id="cd09279">
    <property type="entry name" value="RNase_HI_like"/>
    <property type="match status" value="1"/>
</dbReference>
<feature type="domain" description="Integrase catalytic" evidence="10">
    <location>
        <begin position="795"/>
        <end position="956"/>
    </location>
</feature>
<dbReference type="GO" id="GO:0003676">
    <property type="term" value="F:nucleic acid binding"/>
    <property type="evidence" value="ECO:0007669"/>
    <property type="project" value="InterPro"/>
</dbReference>
<dbReference type="Gene3D" id="3.30.70.270">
    <property type="match status" value="1"/>
</dbReference>
<evidence type="ECO:0000313" key="11">
    <source>
        <dbReference type="EMBL" id="SPD10638.1"/>
    </source>
</evidence>
<evidence type="ECO:0000256" key="3">
    <source>
        <dbReference type="ARBA" id="ARBA00022722"/>
    </source>
</evidence>
<dbReference type="EMBL" id="OIVN01003347">
    <property type="protein sequence ID" value="SPD10638.1"/>
    <property type="molecule type" value="Genomic_DNA"/>
</dbReference>
<evidence type="ECO:0000256" key="6">
    <source>
        <dbReference type="ARBA" id="ARBA00022918"/>
    </source>
</evidence>
<gene>
    <name evidence="11" type="ORF">FSB_LOCUS38520</name>
</gene>
<accession>A0A2N9HFA9</accession>
<dbReference type="AlphaFoldDB" id="A0A2N9HFA9"/>
<name>A0A2N9HFA9_FAGSY</name>
<evidence type="ECO:0000259" key="9">
    <source>
        <dbReference type="PROSITE" id="PS50878"/>
    </source>
</evidence>
<feature type="region of interest" description="Disordered" evidence="8">
    <location>
        <begin position="1061"/>
        <end position="1092"/>
    </location>
</feature>
<dbReference type="InterPro" id="IPR036397">
    <property type="entry name" value="RNaseH_sf"/>
</dbReference>
<organism evidence="11">
    <name type="scientific">Fagus sylvatica</name>
    <name type="common">Beechnut</name>
    <dbReference type="NCBI Taxonomy" id="28930"/>
    <lineage>
        <taxon>Eukaryota</taxon>
        <taxon>Viridiplantae</taxon>
        <taxon>Streptophyta</taxon>
        <taxon>Embryophyta</taxon>
        <taxon>Tracheophyta</taxon>
        <taxon>Spermatophyta</taxon>
        <taxon>Magnoliopsida</taxon>
        <taxon>eudicotyledons</taxon>
        <taxon>Gunneridae</taxon>
        <taxon>Pentapetalae</taxon>
        <taxon>rosids</taxon>
        <taxon>fabids</taxon>
        <taxon>Fagales</taxon>
        <taxon>Fagaceae</taxon>
        <taxon>Fagus</taxon>
    </lineage>
</organism>
<dbReference type="InterPro" id="IPR041373">
    <property type="entry name" value="RT_RNaseH"/>
</dbReference>
<dbReference type="GO" id="GO:0004523">
    <property type="term" value="F:RNA-DNA hybrid ribonuclease activity"/>
    <property type="evidence" value="ECO:0007669"/>
    <property type="project" value="InterPro"/>
</dbReference>
<dbReference type="SUPFAM" id="SSF56672">
    <property type="entry name" value="DNA/RNA polymerases"/>
    <property type="match status" value="1"/>
</dbReference>
<dbReference type="InterPro" id="IPR041588">
    <property type="entry name" value="Integrase_H2C2"/>
</dbReference>
<dbReference type="InterPro" id="IPR043128">
    <property type="entry name" value="Rev_trsase/Diguanyl_cyclase"/>
</dbReference>
<dbReference type="PROSITE" id="PS50878">
    <property type="entry name" value="RT_POL"/>
    <property type="match status" value="1"/>
</dbReference>
<sequence length="1092" mass="124417">MVGTHPKTVSKTVDFLVVNCPSAYNAIIGRPTLNRLRAVTSTYHLLLKFPTEHGIGEVRGDQVAARECYLASLGSGGQNQTMSIEEQKVLVKPSGELATIELEDGRPERTTKIGADLPPKIRESLVQFLKENKDVFAWSHEDMPGINPSVISHKLNVDPSLRPIKQKRRVFAPERNNAIMEEVDKLLAANFIREVFYPDWLANVVMVKKNTGKWRMCVDFTDLNKACPKDSFPLPRIDQLVDSTAGHKLLTFMDAFSGYNQIVMDEGDQEKTSFITSRGLFCYKVMPFGLKNAGATYQRLMNRMFHDQIGRNVEVYVDDMLVKSKEEDGHLDDLRETFQTLRKYQMKLNPSKCAFGVYSGKFLGFMVSQRGIEANPDKIKAILEMQPPKNIKEVQRLTGRIAALNRFMSRSTDNPSKQGEELYLYLAVSPTAVSSALIREEERRQLPVYYTSRALRGAEERYPPMEKLAFALVTAARKLRPYFQAHTIVLLTNHPLRKAMSKPDAAGRLIQWSIELSEFDIDYRPRTAIKAQALADFIAEFTSKDDEPTEYVEQTSKWTMNIDGSSTKDSGGVGIVLRSPEELDVHSDSQLVVGQVNGDYEAKEGRMQQYLQLVRHQISQFHEVRLCRVPREQNTEADQLAKSASSSTVDDKIKTIQQSSLQTTKMNPIHTEISWMTPIISYLQRGTLPDNRHEARRLKVRASRFLMLQGTLYKRGFSLPYLRCLAPDEANYVMREIHEGVCGDHSGARALQRKIVRAGYYWPSMKADAYQFVQRCDKCQRFANHLHSPPTVLVPMTAPWPFAQWGLDIMGPFPIGRRQLKFLVVAIDYFTKWVEAEPLATITERNIQNFVWKAVICRFGIPRVLVSDNGKQFDNPRFRQFSQELGIHNHYSSPGHPQANGQVEVTNRSLLKLIKTRLEGAKGLWPEELPSILWAYRTTVRIPTGETPFRMTFGSEAVVPVEIGLTTFRTSTYDEEENEEQLRLNLDLIDEVRETAETRMKKYQDKMARHYNSRVKPRQLSVGDLVLRKVTLATKNPSEGKLGPNWEGPYRVIEIRRPRDIPLGRHKRTTATSPVECRAPQESTIPKEGPTL</sequence>
<evidence type="ECO:0000256" key="1">
    <source>
        <dbReference type="ARBA" id="ARBA00022679"/>
    </source>
</evidence>
<dbReference type="Gene3D" id="3.30.420.10">
    <property type="entry name" value="Ribonuclease H-like superfamily/Ribonuclease H"/>
    <property type="match status" value="2"/>
</dbReference>
<keyword evidence="2" id="KW-0548">Nucleotidyltransferase</keyword>
<dbReference type="Gene3D" id="1.10.340.70">
    <property type="match status" value="1"/>
</dbReference>
<reference evidence="11" key="1">
    <citation type="submission" date="2018-02" db="EMBL/GenBank/DDBJ databases">
        <authorList>
            <person name="Cohen D.B."/>
            <person name="Kent A.D."/>
        </authorList>
    </citation>
    <scope>NUCLEOTIDE SEQUENCE</scope>
</reference>
<dbReference type="PANTHER" id="PTHR48475:SF2">
    <property type="entry name" value="RIBONUCLEASE H"/>
    <property type="match status" value="1"/>
</dbReference>
<keyword evidence="1" id="KW-0808">Transferase</keyword>
<dbReference type="Pfam" id="PF00665">
    <property type="entry name" value="rve"/>
    <property type="match status" value="1"/>
</dbReference>
<feature type="coiled-coil region" evidence="7">
    <location>
        <begin position="986"/>
        <end position="1013"/>
    </location>
</feature>
<dbReference type="SUPFAM" id="SSF53098">
    <property type="entry name" value="Ribonuclease H-like"/>
    <property type="match status" value="2"/>
</dbReference>
<evidence type="ECO:0000256" key="4">
    <source>
        <dbReference type="ARBA" id="ARBA00022759"/>
    </source>
</evidence>
<proteinExistence type="predicted"/>
<dbReference type="InterPro" id="IPR001584">
    <property type="entry name" value="Integrase_cat-core"/>
</dbReference>
<keyword evidence="5" id="KW-0378">Hydrolase</keyword>
<evidence type="ECO:0000256" key="7">
    <source>
        <dbReference type="SAM" id="Coils"/>
    </source>
</evidence>
<dbReference type="InterPro" id="IPR002156">
    <property type="entry name" value="RNaseH_domain"/>
</dbReference>
<dbReference type="InterPro" id="IPR012337">
    <property type="entry name" value="RNaseH-like_sf"/>
</dbReference>
<dbReference type="GO" id="GO:0015074">
    <property type="term" value="P:DNA integration"/>
    <property type="evidence" value="ECO:0007669"/>
    <property type="project" value="InterPro"/>
</dbReference>
<evidence type="ECO:0000256" key="5">
    <source>
        <dbReference type="ARBA" id="ARBA00022801"/>
    </source>
</evidence>
<dbReference type="Pfam" id="PF00078">
    <property type="entry name" value="RVT_1"/>
    <property type="match status" value="1"/>
</dbReference>
<keyword evidence="6" id="KW-0695">RNA-directed DNA polymerase</keyword>
<dbReference type="Pfam" id="PF17917">
    <property type="entry name" value="RT_RNaseH"/>
    <property type="match status" value="1"/>
</dbReference>
<dbReference type="PANTHER" id="PTHR48475">
    <property type="entry name" value="RIBONUCLEASE H"/>
    <property type="match status" value="1"/>
</dbReference>
<keyword evidence="7" id="KW-0175">Coiled coil</keyword>
<evidence type="ECO:0000256" key="8">
    <source>
        <dbReference type="SAM" id="MobiDB-lite"/>
    </source>
</evidence>
<evidence type="ECO:0000256" key="2">
    <source>
        <dbReference type="ARBA" id="ARBA00022695"/>
    </source>
</evidence>
<protein>
    <submittedName>
        <fullName evidence="11">Uncharacterized protein</fullName>
    </submittedName>
</protein>
<dbReference type="Pfam" id="PF17921">
    <property type="entry name" value="Integrase_H2C2"/>
    <property type="match status" value="1"/>
</dbReference>
<dbReference type="CDD" id="cd01647">
    <property type="entry name" value="RT_LTR"/>
    <property type="match status" value="1"/>
</dbReference>
<dbReference type="Gene3D" id="3.10.10.10">
    <property type="entry name" value="HIV Type 1 Reverse Transcriptase, subunit A, domain 1"/>
    <property type="match status" value="1"/>
</dbReference>
<evidence type="ECO:0000259" key="10">
    <source>
        <dbReference type="PROSITE" id="PS50994"/>
    </source>
</evidence>
<keyword evidence="4" id="KW-0255">Endonuclease</keyword>
<dbReference type="PROSITE" id="PS50994">
    <property type="entry name" value="INTEGRASE"/>
    <property type="match status" value="1"/>
</dbReference>
<keyword evidence="3" id="KW-0540">Nuclease</keyword>